<evidence type="ECO:0000313" key="2">
    <source>
        <dbReference type="EMBL" id="ABE51246.1"/>
    </source>
</evidence>
<dbReference type="KEGG" id="mbu:Mbur_0236"/>
<dbReference type="EMBL" id="CP000300">
    <property type="protein sequence ID" value="ABE51246.1"/>
    <property type="molecule type" value="Genomic_DNA"/>
</dbReference>
<gene>
    <name evidence="2" type="ordered locus">Mbur_0236</name>
</gene>
<evidence type="ECO:0000313" key="3">
    <source>
        <dbReference type="Proteomes" id="UP000001979"/>
    </source>
</evidence>
<dbReference type="STRING" id="259564.Mbur_0236"/>
<accession>Q12Z80</accession>
<keyword evidence="1" id="KW-0812">Transmembrane</keyword>
<dbReference type="OrthoDB" id="374239at2157"/>
<keyword evidence="1" id="KW-0472">Membrane</keyword>
<reference evidence="3" key="1">
    <citation type="journal article" date="2009" name="ISME J.">
        <title>The genome sequence of the psychrophilic archaeon, Methanococcoides burtonii: the role of genome evolution in cold adaptation.</title>
        <authorList>
            <person name="Allen M.A."/>
            <person name="Lauro F.M."/>
            <person name="Williams T.J."/>
            <person name="Burg D."/>
            <person name="Siddiqui K.S."/>
            <person name="De Francisci D."/>
            <person name="Chong K.W."/>
            <person name="Pilak O."/>
            <person name="Chew H.H."/>
            <person name="De Maere M.Z."/>
            <person name="Ting L."/>
            <person name="Katrib M."/>
            <person name="Ng C."/>
            <person name="Sowers K.R."/>
            <person name="Galperin M.Y."/>
            <person name="Anderson I.J."/>
            <person name="Ivanova N."/>
            <person name="Dalin E."/>
            <person name="Martinez M."/>
            <person name="Lapidus A."/>
            <person name="Hauser L."/>
            <person name="Land M."/>
            <person name="Thomas T."/>
            <person name="Cavicchioli R."/>
        </authorList>
    </citation>
    <scope>NUCLEOTIDE SEQUENCE [LARGE SCALE GENOMIC DNA]</scope>
    <source>
        <strain evidence="3">DSM 6242 / NBRC 107633 / OCM 468 / ACE-M</strain>
    </source>
</reference>
<dbReference type="Proteomes" id="UP000001979">
    <property type="component" value="Chromosome"/>
</dbReference>
<keyword evidence="3" id="KW-1185">Reference proteome</keyword>
<feature type="transmembrane region" description="Helical" evidence="1">
    <location>
        <begin position="20"/>
        <end position="39"/>
    </location>
</feature>
<dbReference type="GeneID" id="3997598"/>
<evidence type="ECO:0000256" key="1">
    <source>
        <dbReference type="SAM" id="Phobius"/>
    </source>
</evidence>
<dbReference type="HOGENOM" id="CLU_191142_0_0_2"/>
<proteinExistence type="predicted"/>
<keyword evidence="1" id="KW-1133">Transmembrane helix</keyword>
<name>Q12Z80_METBU</name>
<sequence length="86" mass="9550">MIIKEKKDDDLMNEPGKIQINYIIYALVCGVIGANLFLTSIGQMLTSNIFYQEYLFGPLLTWTGFGVGFVLLVASIFFVKDSFGAS</sequence>
<organism evidence="2 3">
    <name type="scientific">Methanococcoides burtonii (strain DSM 6242 / NBRC 107633 / OCM 468 / ACE-M)</name>
    <dbReference type="NCBI Taxonomy" id="259564"/>
    <lineage>
        <taxon>Archaea</taxon>
        <taxon>Methanobacteriati</taxon>
        <taxon>Methanobacteriota</taxon>
        <taxon>Stenosarchaea group</taxon>
        <taxon>Methanomicrobia</taxon>
        <taxon>Methanosarcinales</taxon>
        <taxon>Methanosarcinaceae</taxon>
        <taxon>Methanococcoides</taxon>
    </lineage>
</organism>
<dbReference type="RefSeq" id="WP_011498408.1">
    <property type="nucleotide sequence ID" value="NC_007955.1"/>
</dbReference>
<protein>
    <submittedName>
        <fullName evidence="2">Uncharacterized protein</fullName>
    </submittedName>
</protein>
<dbReference type="AlphaFoldDB" id="Q12Z80"/>
<feature type="transmembrane region" description="Helical" evidence="1">
    <location>
        <begin position="59"/>
        <end position="79"/>
    </location>
</feature>